<dbReference type="Proteomes" id="UP000198838">
    <property type="component" value="Unassembled WGS sequence"/>
</dbReference>
<dbReference type="RefSeq" id="WP_092871462.1">
    <property type="nucleotide sequence ID" value="NZ_FOJY01000006.1"/>
</dbReference>
<evidence type="ECO:0000256" key="1">
    <source>
        <dbReference type="ARBA" id="ARBA00009333"/>
    </source>
</evidence>
<dbReference type="STRING" id="1120918.SAMN05216249_10670"/>
<keyword evidence="4" id="KW-0274">FAD</keyword>
<reference evidence="6 7" key="1">
    <citation type="submission" date="2016-10" db="EMBL/GenBank/DDBJ databases">
        <authorList>
            <person name="de Groot N.N."/>
        </authorList>
    </citation>
    <scope>NUCLEOTIDE SEQUENCE [LARGE SCALE GENOMIC DNA]</scope>
    <source>
        <strain evidence="6 7">DSM 5522</strain>
    </source>
</reference>
<sequence length="305" mass="33028">MYDLIIAGGGPAGVSAAIYAKRAMLDVILVESNYTTGGQILETYEVDNYPGIPGINGFDLGMKFKEHMDKFGVETLNAVIKSIKTQGKVKKVITSKKELEAKAVIIALGASHKGLMVKGEKEFSGKGVSYCATCDGNFYKDGVCAVVGGGDVALEDAIYLSRICKKVYLIHRRDEFRGAKSLQEVVKNTENIQIIWDSVITEICGDDTVSALKILNKKTNENSSLEVEGLFIATGIVPNTIDIDIDVEKDSVGYIVAQEDCKTSKEGIFAAGDIRTKRLRQVITAASDGANAVTSVEEYLQDYDK</sequence>
<dbReference type="PRINTS" id="PR00368">
    <property type="entry name" value="FADPNR"/>
</dbReference>
<organism evidence="6 7">
    <name type="scientific">Acetitomaculum ruminis DSM 5522</name>
    <dbReference type="NCBI Taxonomy" id="1120918"/>
    <lineage>
        <taxon>Bacteria</taxon>
        <taxon>Bacillati</taxon>
        <taxon>Bacillota</taxon>
        <taxon>Clostridia</taxon>
        <taxon>Lachnospirales</taxon>
        <taxon>Lachnospiraceae</taxon>
        <taxon>Acetitomaculum</taxon>
    </lineage>
</organism>
<dbReference type="AlphaFoldDB" id="A0A1I0XDD6"/>
<evidence type="ECO:0000256" key="4">
    <source>
        <dbReference type="RuleBase" id="RU003880"/>
    </source>
</evidence>
<comment type="catalytic activity">
    <reaction evidence="4">
        <text>[thioredoxin]-dithiol + NADP(+) = [thioredoxin]-disulfide + NADPH + H(+)</text>
        <dbReference type="Rhea" id="RHEA:20345"/>
        <dbReference type="Rhea" id="RHEA-COMP:10698"/>
        <dbReference type="Rhea" id="RHEA-COMP:10700"/>
        <dbReference type="ChEBI" id="CHEBI:15378"/>
        <dbReference type="ChEBI" id="CHEBI:29950"/>
        <dbReference type="ChEBI" id="CHEBI:50058"/>
        <dbReference type="ChEBI" id="CHEBI:57783"/>
        <dbReference type="ChEBI" id="CHEBI:58349"/>
        <dbReference type="EC" id="1.8.1.9"/>
    </reaction>
</comment>
<accession>A0A1I0XDD6</accession>
<evidence type="ECO:0000256" key="2">
    <source>
        <dbReference type="ARBA" id="ARBA00022630"/>
    </source>
</evidence>
<evidence type="ECO:0000256" key="3">
    <source>
        <dbReference type="ARBA" id="ARBA00023002"/>
    </source>
</evidence>
<evidence type="ECO:0000313" key="6">
    <source>
        <dbReference type="EMBL" id="SFA98278.1"/>
    </source>
</evidence>
<keyword evidence="7" id="KW-1185">Reference proteome</keyword>
<dbReference type="SUPFAM" id="SSF51905">
    <property type="entry name" value="FAD/NAD(P)-binding domain"/>
    <property type="match status" value="1"/>
</dbReference>
<name>A0A1I0XDD6_9FIRM</name>
<evidence type="ECO:0000259" key="5">
    <source>
        <dbReference type="Pfam" id="PF07992"/>
    </source>
</evidence>
<dbReference type="PRINTS" id="PR00469">
    <property type="entry name" value="PNDRDTASEII"/>
</dbReference>
<dbReference type="PANTHER" id="PTHR48105">
    <property type="entry name" value="THIOREDOXIN REDUCTASE 1-RELATED-RELATED"/>
    <property type="match status" value="1"/>
</dbReference>
<dbReference type="Pfam" id="PF07992">
    <property type="entry name" value="Pyr_redox_2"/>
    <property type="match status" value="1"/>
</dbReference>
<dbReference type="InterPro" id="IPR005982">
    <property type="entry name" value="Thioredox_Rdtase"/>
</dbReference>
<dbReference type="InterPro" id="IPR023753">
    <property type="entry name" value="FAD/NAD-binding_dom"/>
</dbReference>
<dbReference type="EMBL" id="FOJY01000006">
    <property type="protein sequence ID" value="SFA98278.1"/>
    <property type="molecule type" value="Genomic_DNA"/>
</dbReference>
<dbReference type="InterPro" id="IPR036188">
    <property type="entry name" value="FAD/NAD-bd_sf"/>
</dbReference>
<proteinExistence type="inferred from homology"/>
<dbReference type="OrthoDB" id="9806179at2"/>
<dbReference type="EC" id="1.8.1.9" evidence="4"/>
<keyword evidence="3 4" id="KW-0560">Oxidoreductase</keyword>
<dbReference type="NCBIfam" id="TIGR01292">
    <property type="entry name" value="TRX_reduct"/>
    <property type="match status" value="1"/>
</dbReference>
<dbReference type="GO" id="GO:0004791">
    <property type="term" value="F:thioredoxin-disulfide reductase (NADPH) activity"/>
    <property type="evidence" value="ECO:0007669"/>
    <property type="project" value="UniProtKB-UniRule"/>
</dbReference>
<keyword evidence="4" id="KW-0676">Redox-active center</keyword>
<dbReference type="GO" id="GO:0005737">
    <property type="term" value="C:cytoplasm"/>
    <property type="evidence" value="ECO:0007669"/>
    <property type="project" value="InterPro"/>
</dbReference>
<dbReference type="Gene3D" id="3.50.50.60">
    <property type="entry name" value="FAD/NAD(P)-binding domain"/>
    <property type="match status" value="2"/>
</dbReference>
<dbReference type="GO" id="GO:0019430">
    <property type="term" value="P:removal of superoxide radicals"/>
    <property type="evidence" value="ECO:0007669"/>
    <property type="project" value="UniProtKB-UniRule"/>
</dbReference>
<dbReference type="InterPro" id="IPR050097">
    <property type="entry name" value="Ferredoxin-NADP_redctase_2"/>
</dbReference>
<gene>
    <name evidence="6" type="ORF">SAMN05216249_10670</name>
</gene>
<protein>
    <recommendedName>
        <fullName evidence="4">Thioredoxin reductase</fullName>
        <ecNumber evidence="4">1.8.1.9</ecNumber>
    </recommendedName>
</protein>
<comment type="subunit">
    <text evidence="4">Homodimer.</text>
</comment>
<comment type="cofactor">
    <cofactor evidence="4">
        <name>FAD</name>
        <dbReference type="ChEBI" id="CHEBI:57692"/>
    </cofactor>
</comment>
<feature type="domain" description="FAD/NAD(P)-binding" evidence="5">
    <location>
        <begin position="2"/>
        <end position="289"/>
    </location>
</feature>
<evidence type="ECO:0000313" key="7">
    <source>
        <dbReference type="Proteomes" id="UP000198838"/>
    </source>
</evidence>
<keyword evidence="2 4" id="KW-0285">Flavoprotein</keyword>
<comment type="similarity">
    <text evidence="1 4">Belongs to the class-II pyridine nucleotide-disulfide oxidoreductase family.</text>
</comment>